<organism evidence="3 4">
    <name type="scientific">Leucobacter weissii</name>
    <dbReference type="NCBI Taxonomy" id="1983706"/>
    <lineage>
        <taxon>Bacteria</taxon>
        <taxon>Bacillati</taxon>
        <taxon>Actinomycetota</taxon>
        <taxon>Actinomycetes</taxon>
        <taxon>Micrococcales</taxon>
        <taxon>Microbacteriaceae</taxon>
        <taxon>Leucobacter</taxon>
    </lineage>
</organism>
<dbReference type="Proteomes" id="UP000664382">
    <property type="component" value="Unassembled WGS sequence"/>
</dbReference>
<evidence type="ECO:0000313" key="4">
    <source>
        <dbReference type="Proteomes" id="UP000664382"/>
    </source>
</evidence>
<accession>A0A939MNR9</accession>
<dbReference type="Gene3D" id="3.40.630.30">
    <property type="match status" value="1"/>
</dbReference>
<dbReference type="AlphaFoldDB" id="A0A939MNR9"/>
<dbReference type="Pfam" id="PF00583">
    <property type="entry name" value="Acetyltransf_1"/>
    <property type="match status" value="1"/>
</dbReference>
<keyword evidence="4" id="KW-1185">Reference proteome</keyword>
<dbReference type="PANTHER" id="PTHR13947:SF37">
    <property type="entry name" value="LD18367P"/>
    <property type="match status" value="1"/>
</dbReference>
<dbReference type="SUPFAM" id="SSF55729">
    <property type="entry name" value="Acyl-CoA N-acyltransferases (Nat)"/>
    <property type="match status" value="1"/>
</dbReference>
<dbReference type="GO" id="GO:0008080">
    <property type="term" value="F:N-acetyltransferase activity"/>
    <property type="evidence" value="ECO:0007669"/>
    <property type="project" value="InterPro"/>
</dbReference>
<comment type="caution">
    <text evidence="3">The sequence shown here is derived from an EMBL/GenBank/DDBJ whole genome shotgun (WGS) entry which is preliminary data.</text>
</comment>
<dbReference type="InterPro" id="IPR000182">
    <property type="entry name" value="GNAT_dom"/>
</dbReference>
<keyword evidence="1" id="KW-0808">Transferase</keyword>
<reference evidence="3" key="1">
    <citation type="submission" date="2021-03" db="EMBL/GenBank/DDBJ databases">
        <title>Leucobacter chromiisoli sp. nov., isolated from chromium-containing soil of chemical plant.</title>
        <authorList>
            <person name="Xu Z."/>
        </authorList>
    </citation>
    <scope>NUCLEOTIDE SEQUENCE</scope>
    <source>
        <strain evidence="3">S27</strain>
    </source>
</reference>
<dbReference type="InterPro" id="IPR050769">
    <property type="entry name" value="NAT_camello-type"/>
</dbReference>
<sequence length="196" mass="21141">MSEMVIDGGFAERERERVGELYWAAFGDKLSPAFRDCPTGARIVAESLRADRMLVARISGEVVGVCGYYEDGRGAADLSWSLLRRRLPRAAALRSLVLLAILARPGRPGTLILDGICVDGAHRGRGIGSALLGAAAAHARRRGSRAVQLSVVDANPRAAALYRRVGFTATGRGTVGPLGRLYGFRRYTTMQKQVDE</sequence>
<dbReference type="PANTHER" id="PTHR13947">
    <property type="entry name" value="GNAT FAMILY N-ACETYLTRANSFERASE"/>
    <property type="match status" value="1"/>
</dbReference>
<dbReference type="InterPro" id="IPR016181">
    <property type="entry name" value="Acyl_CoA_acyltransferase"/>
</dbReference>
<dbReference type="PROSITE" id="PS51186">
    <property type="entry name" value="GNAT"/>
    <property type="match status" value="1"/>
</dbReference>
<dbReference type="EMBL" id="JAGDYM010000010">
    <property type="protein sequence ID" value="MBO1902192.1"/>
    <property type="molecule type" value="Genomic_DNA"/>
</dbReference>
<gene>
    <name evidence="3" type="ORF">J4H92_09560</name>
</gene>
<evidence type="ECO:0000256" key="1">
    <source>
        <dbReference type="ARBA" id="ARBA00022679"/>
    </source>
</evidence>
<proteinExistence type="predicted"/>
<name>A0A939MNR9_9MICO</name>
<feature type="domain" description="N-acetyltransferase" evidence="2">
    <location>
        <begin position="1"/>
        <end position="195"/>
    </location>
</feature>
<evidence type="ECO:0000313" key="3">
    <source>
        <dbReference type="EMBL" id="MBO1902192.1"/>
    </source>
</evidence>
<protein>
    <submittedName>
        <fullName evidence="3">GNAT family N-acetyltransferase</fullName>
    </submittedName>
</protein>
<evidence type="ECO:0000259" key="2">
    <source>
        <dbReference type="PROSITE" id="PS51186"/>
    </source>
</evidence>